<evidence type="ECO:0000259" key="2">
    <source>
        <dbReference type="Pfam" id="PF00205"/>
    </source>
</evidence>
<sequence length="214" mass="22575">MLATSAVTHGLFHGNPWSLGISGGFASPLAAELLQGADLIVGWGCALNMWTMRHGNLIGADATVVQVDDETSALGAHRPVHLGVTGDVGLTARQVFAAGTDSGRGIGPRRSVRPSPLGCGCVTCRTRTGARGSGSIRGRSASRSTTFCPPSGWSAWTPATSWATRARTGRCPTRRASASRRPSSRSGSGWRPRSGRRWHSRTDCPWRRSATGVR</sequence>
<evidence type="ECO:0000256" key="1">
    <source>
        <dbReference type="SAM" id="MobiDB-lite"/>
    </source>
</evidence>
<protein>
    <recommendedName>
        <fullName evidence="2">Thiamine pyrophosphate enzyme central domain-containing protein</fullName>
    </recommendedName>
</protein>
<dbReference type="InterPro" id="IPR029035">
    <property type="entry name" value="DHS-like_NAD/FAD-binding_dom"/>
</dbReference>
<dbReference type="Proteomes" id="UP001376459">
    <property type="component" value="Unassembled WGS sequence"/>
</dbReference>
<organism evidence="3 4">
    <name type="scientific">Streptomyces machairae</name>
    <dbReference type="NCBI Taxonomy" id="3134109"/>
    <lineage>
        <taxon>Bacteria</taxon>
        <taxon>Bacillati</taxon>
        <taxon>Actinomycetota</taxon>
        <taxon>Actinomycetes</taxon>
        <taxon>Kitasatosporales</taxon>
        <taxon>Streptomycetaceae</taxon>
        <taxon>Streptomyces</taxon>
    </lineage>
</organism>
<dbReference type="InterPro" id="IPR012000">
    <property type="entry name" value="Thiamin_PyroP_enz_cen_dom"/>
</dbReference>
<feature type="region of interest" description="Disordered" evidence="1">
    <location>
        <begin position="164"/>
        <end position="214"/>
    </location>
</feature>
<feature type="region of interest" description="Disordered" evidence="1">
    <location>
        <begin position="128"/>
        <end position="150"/>
    </location>
</feature>
<dbReference type="Pfam" id="PF00205">
    <property type="entry name" value="TPP_enzyme_M"/>
    <property type="match status" value="1"/>
</dbReference>
<name>A0ABU8UHL7_9ACTN</name>
<feature type="compositionally biased region" description="Low complexity" evidence="1">
    <location>
        <begin position="174"/>
        <end position="192"/>
    </location>
</feature>
<reference evidence="3 4" key="1">
    <citation type="submission" date="2024-03" db="EMBL/GenBank/DDBJ databases">
        <title>Novel Streptomyces species of biotechnological and ecological value are a feature of Machair soil.</title>
        <authorList>
            <person name="Prole J.R."/>
            <person name="Goodfellow M."/>
            <person name="Allenby N."/>
            <person name="Ward A.C."/>
        </authorList>
    </citation>
    <scope>NUCLEOTIDE SEQUENCE [LARGE SCALE GENOMIC DNA]</scope>
    <source>
        <strain evidence="3 4">MS1.AVA.1</strain>
    </source>
</reference>
<dbReference type="SUPFAM" id="SSF52467">
    <property type="entry name" value="DHS-like NAD/FAD-binding domain"/>
    <property type="match status" value="1"/>
</dbReference>
<dbReference type="EMBL" id="JBBKAK010000001">
    <property type="protein sequence ID" value="MEJ8667988.1"/>
    <property type="molecule type" value="Genomic_DNA"/>
</dbReference>
<feature type="compositionally biased region" description="Low complexity" evidence="1">
    <location>
        <begin position="128"/>
        <end position="146"/>
    </location>
</feature>
<dbReference type="Gene3D" id="3.40.50.1220">
    <property type="entry name" value="TPP-binding domain"/>
    <property type="match status" value="1"/>
</dbReference>
<evidence type="ECO:0000313" key="4">
    <source>
        <dbReference type="Proteomes" id="UP001376459"/>
    </source>
</evidence>
<proteinExistence type="predicted"/>
<accession>A0ABU8UHL7</accession>
<feature type="domain" description="Thiamine pyrophosphate enzyme central" evidence="2">
    <location>
        <begin position="13"/>
        <end position="94"/>
    </location>
</feature>
<comment type="caution">
    <text evidence="3">The sequence shown here is derived from an EMBL/GenBank/DDBJ whole genome shotgun (WGS) entry which is preliminary data.</text>
</comment>
<evidence type="ECO:0000313" key="3">
    <source>
        <dbReference type="EMBL" id="MEJ8667988.1"/>
    </source>
</evidence>
<gene>
    <name evidence="3" type="ORF">WKI71_03710</name>
</gene>
<keyword evidence="4" id="KW-1185">Reference proteome</keyword>